<comment type="similarity">
    <text evidence="2">Belongs to the CWC22 family.</text>
</comment>
<name>A0A2P2KZQ3_RHIMU</name>
<feature type="compositionally biased region" description="Basic residues" evidence="5">
    <location>
        <begin position="239"/>
        <end position="250"/>
    </location>
</feature>
<dbReference type="PROSITE" id="PS51366">
    <property type="entry name" value="MI"/>
    <property type="match status" value="1"/>
</dbReference>
<feature type="compositionally biased region" description="Acidic residues" evidence="5">
    <location>
        <begin position="170"/>
        <end position="180"/>
    </location>
</feature>
<dbReference type="GO" id="GO:0005730">
    <property type="term" value="C:nucleolus"/>
    <property type="evidence" value="ECO:0007669"/>
    <property type="project" value="UniProtKB-SubCell"/>
</dbReference>
<proteinExistence type="inferred from homology"/>
<evidence type="ECO:0000256" key="4">
    <source>
        <dbReference type="ARBA" id="ARBA00023242"/>
    </source>
</evidence>
<protein>
    <recommendedName>
        <fullName evidence="6">MI domain-containing protein</fullName>
    </recommendedName>
</protein>
<keyword evidence="3" id="KW-0810">Translation regulation</keyword>
<dbReference type="EMBL" id="GGEC01030724">
    <property type="protein sequence ID" value="MBX11208.1"/>
    <property type="molecule type" value="Transcribed_RNA"/>
</dbReference>
<dbReference type="EMBL" id="GGEC01030726">
    <property type="protein sequence ID" value="MBX11210.1"/>
    <property type="molecule type" value="Transcribed_RNA"/>
</dbReference>
<dbReference type="InterPro" id="IPR050781">
    <property type="entry name" value="CWC22_splicing_factor"/>
</dbReference>
<dbReference type="GO" id="GO:0042274">
    <property type="term" value="P:ribosomal small subunit biogenesis"/>
    <property type="evidence" value="ECO:0007669"/>
    <property type="project" value="TreeGrafter"/>
</dbReference>
<reference evidence="7" key="1">
    <citation type="submission" date="2018-02" db="EMBL/GenBank/DDBJ databases">
        <title>Rhizophora mucronata_Transcriptome.</title>
        <authorList>
            <person name="Meera S.P."/>
            <person name="Sreeshan A."/>
            <person name="Augustine A."/>
        </authorList>
    </citation>
    <scope>NUCLEOTIDE SEQUENCE</scope>
    <source>
        <tissue evidence="7">Leaf</tissue>
    </source>
</reference>
<accession>A0A2P2KZQ3</accession>
<evidence type="ECO:0000256" key="1">
    <source>
        <dbReference type="ARBA" id="ARBA00004604"/>
    </source>
</evidence>
<feature type="domain" description="MI" evidence="6">
    <location>
        <begin position="601"/>
        <end position="717"/>
    </location>
</feature>
<dbReference type="SMART" id="SM00543">
    <property type="entry name" value="MIF4G"/>
    <property type="match status" value="1"/>
</dbReference>
<feature type="compositionally biased region" description="Basic and acidic residues" evidence="5">
    <location>
        <begin position="60"/>
        <end position="81"/>
    </location>
</feature>
<dbReference type="EMBL" id="GGEC01030723">
    <property type="protein sequence ID" value="MBX11207.1"/>
    <property type="molecule type" value="Transcribed_RNA"/>
</dbReference>
<dbReference type="Pfam" id="PF02854">
    <property type="entry name" value="MIF4G"/>
    <property type="match status" value="1"/>
</dbReference>
<feature type="compositionally biased region" description="Basic residues" evidence="5">
    <location>
        <begin position="48"/>
        <end position="59"/>
    </location>
</feature>
<dbReference type="Pfam" id="PF02847">
    <property type="entry name" value="MA3"/>
    <property type="match status" value="1"/>
</dbReference>
<evidence type="ECO:0000256" key="2">
    <source>
        <dbReference type="ARBA" id="ARBA00006856"/>
    </source>
</evidence>
<evidence type="ECO:0000259" key="6">
    <source>
        <dbReference type="PROSITE" id="PS51366"/>
    </source>
</evidence>
<dbReference type="PANTHER" id="PTHR18034">
    <property type="entry name" value="CELL CYCLE CONTROL PROTEIN CWF22-RELATED"/>
    <property type="match status" value="1"/>
</dbReference>
<organism evidence="7">
    <name type="scientific">Rhizophora mucronata</name>
    <name type="common">Asiatic mangrove</name>
    <dbReference type="NCBI Taxonomy" id="61149"/>
    <lineage>
        <taxon>Eukaryota</taxon>
        <taxon>Viridiplantae</taxon>
        <taxon>Streptophyta</taxon>
        <taxon>Embryophyta</taxon>
        <taxon>Tracheophyta</taxon>
        <taxon>Spermatophyta</taxon>
        <taxon>Magnoliopsida</taxon>
        <taxon>eudicotyledons</taxon>
        <taxon>Gunneridae</taxon>
        <taxon>Pentapetalae</taxon>
        <taxon>rosids</taxon>
        <taxon>fabids</taxon>
        <taxon>Malpighiales</taxon>
        <taxon>Rhizophoraceae</taxon>
        <taxon>Rhizophora</taxon>
    </lineage>
</organism>
<evidence type="ECO:0000313" key="7">
    <source>
        <dbReference type="EMBL" id="MBX11211.1"/>
    </source>
</evidence>
<feature type="region of interest" description="Disordered" evidence="5">
    <location>
        <begin position="169"/>
        <end position="273"/>
    </location>
</feature>
<keyword evidence="4" id="KW-0539">Nucleus</keyword>
<feature type="compositionally biased region" description="Basic and acidic residues" evidence="5">
    <location>
        <begin position="207"/>
        <end position="222"/>
    </location>
</feature>
<feature type="compositionally biased region" description="Basic and acidic residues" evidence="5">
    <location>
        <begin position="1"/>
        <end position="11"/>
    </location>
</feature>
<feature type="region of interest" description="Disordered" evidence="5">
    <location>
        <begin position="1"/>
        <end position="81"/>
    </location>
</feature>
<dbReference type="FunFam" id="1.25.40.180:FF:000043">
    <property type="entry name" value="MIF4G domain-containing protein / MA3 domain-containing protein"/>
    <property type="match status" value="1"/>
</dbReference>
<dbReference type="PANTHER" id="PTHR18034:SF4">
    <property type="entry name" value="NUCLEOLAR MIF4G DOMAIN-CONTAINING PROTEIN 1"/>
    <property type="match status" value="1"/>
</dbReference>
<dbReference type="AlphaFoldDB" id="A0A2P2KZQ3"/>
<evidence type="ECO:0000256" key="3">
    <source>
        <dbReference type="ARBA" id="ARBA00022845"/>
    </source>
</evidence>
<sequence>MVRDKEAAGKSRRERRKEARKAKNLNKRQSWLQHQKSQKLRNAEISKRISKNLKPKSKNHSNDDFNEREGKQEVADVPMKLELKSEPLEHELSVDSKMVKEKKGLKRNSKTRFEELVGMDMRVADSLAQEDLIIEKRLAKKLKVKDGKLRGVDDEINMIIGAIPSMIGSFEEDENPDAEDLSTGMVENDTSNKKHKRKKSSVEFAEDVVKGDLSHVVSKPDETSDADIGLEEVATNRNASKKHRKSKRSKQKQESIVADETENGALEPLPTHNVDIELKDTPTKVPTIAGSLKYVAPHLRSHAGNESEENMQIRRRVRGLLNKLSESNVESVTGEMATIFRSVSPSISSQIISQEVLTACYSGPCGSEQYAAVFAAFVAGLACSVGVNFSAKLMTLLAKSFEDQYLKEDDLSLRNLSLLLSYLCIFGVFSSDLIYDFLIMSSKQLTETDVPIILTVLQCCGIKIRADDPAAMKNFIQSVQNRVNELKASSREGQTNIDRKRIEFMLETITDVKNNKKKPREETVQHTRIKKWLQKLKVEDILIRGLKWSKLLDPDKKGQWWLSGDTAMADDVEEVAGTIDKEVMEAQKMLQLASSQRMNTDARRAIFCIIMTGEDYIDAFEKLLRLNLPGTQDREIMRVLLECCLQEKVFNKYYTILASKLCEHDKNHKRTLQYCIWDHFKELESMQLLRSMHLAKFVAEMFASFTQSLAVLKAVDLSDASQLTPKRIMHFRMLFEAIFEHPDNLVWNMFTRVAVTPELEVLRNSIEFFTREYVVKDNNSIAKKFKVAKKALNNAEGVLL</sequence>
<dbReference type="EMBL" id="GGEC01030727">
    <property type="protein sequence ID" value="MBX11211.1"/>
    <property type="molecule type" value="Transcribed_RNA"/>
</dbReference>
<dbReference type="GO" id="GO:0006417">
    <property type="term" value="P:regulation of translation"/>
    <property type="evidence" value="ECO:0007669"/>
    <property type="project" value="UniProtKB-KW"/>
</dbReference>
<evidence type="ECO:0000256" key="5">
    <source>
        <dbReference type="SAM" id="MobiDB-lite"/>
    </source>
</evidence>
<dbReference type="GO" id="GO:0003723">
    <property type="term" value="F:RNA binding"/>
    <property type="evidence" value="ECO:0007669"/>
    <property type="project" value="InterPro"/>
</dbReference>
<dbReference type="InterPro" id="IPR003890">
    <property type="entry name" value="MIF4G-like_typ-3"/>
</dbReference>
<comment type="subcellular location">
    <subcellularLocation>
        <location evidence="1">Nucleus</location>
        <location evidence="1">Nucleolus</location>
    </subcellularLocation>
</comment>
<dbReference type="SUPFAM" id="SSF48371">
    <property type="entry name" value="ARM repeat"/>
    <property type="match status" value="1"/>
</dbReference>
<dbReference type="InterPro" id="IPR016024">
    <property type="entry name" value="ARM-type_fold"/>
</dbReference>
<feature type="compositionally biased region" description="Basic residues" evidence="5">
    <location>
        <begin position="12"/>
        <end position="26"/>
    </location>
</feature>
<dbReference type="Gene3D" id="1.25.40.180">
    <property type="match status" value="1"/>
</dbReference>
<dbReference type="SMART" id="SM00544">
    <property type="entry name" value="MA3"/>
    <property type="match status" value="1"/>
</dbReference>
<dbReference type="InterPro" id="IPR003891">
    <property type="entry name" value="Initiation_fac_eIF4g_MI"/>
</dbReference>